<evidence type="ECO:0000256" key="3">
    <source>
        <dbReference type="ARBA" id="ARBA00007841"/>
    </source>
</evidence>
<dbReference type="GO" id="GO:0034475">
    <property type="term" value="P:U4 snRNA 3'-end processing"/>
    <property type="evidence" value="ECO:0007669"/>
    <property type="project" value="TreeGrafter"/>
</dbReference>
<evidence type="ECO:0000256" key="8">
    <source>
        <dbReference type="ARBA" id="ARBA00023242"/>
    </source>
</evidence>
<keyword evidence="5" id="KW-0698">rRNA processing</keyword>
<reference evidence="12 13" key="1">
    <citation type="submission" date="2013-11" db="EMBL/GenBank/DDBJ databases">
        <title>The Genome Sequence of Phytophthora parasitica P1976.</title>
        <authorList>
            <consortium name="The Broad Institute Genomics Platform"/>
            <person name="Russ C."/>
            <person name="Tyler B."/>
            <person name="Panabieres F."/>
            <person name="Shan W."/>
            <person name="Tripathy S."/>
            <person name="Grunwald N."/>
            <person name="Machado M."/>
            <person name="Johnson C.S."/>
            <person name="Walker B."/>
            <person name="Young S."/>
            <person name="Zeng Q."/>
            <person name="Gargeya S."/>
            <person name="Fitzgerald M."/>
            <person name="Haas B."/>
            <person name="Abouelleil A."/>
            <person name="Allen A.W."/>
            <person name="Alvarado L."/>
            <person name="Arachchi H.M."/>
            <person name="Berlin A.M."/>
            <person name="Chapman S.B."/>
            <person name="Gainer-Dewar J."/>
            <person name="Goldberg J."/>
            <person name="Griggs A."/>
            <person name="Gujja S."/>
            <person name="Hansen M."/>
            <person name="Howarth C."/>
            <person name="Imamovic A."/>
            <person name="Ireland A."/>
            <person name="Larimer J."/>
            <person name="McCowan C."/>
            <person name="Murphy C."/>
            <person name="Pearson M."/>
            <person name="Poon T.W."/>
            <person name="Priest M."/>
            <person name="Roberts A."/>
            <person name="Saif S."/>
            <person name="Shea T."/>
            <person name="Sisk P."/>
            <person name="Sykes S."/>
            <person name="Wortman J."/>
            <person name="Nusbaum C."/>
            <person name="Birren B."/>
        </authorList>
    </citation>
    <scope>NUCLEOTIDE SEQUENCE [LARGE SCALE GENOMIC DNA]</scope>
    <source>
        <strain evidence="12 13">P1976</strain>
    </source>
</reference>
<evidence type="ECO:0000256" key="6">
    <source>
        <dbReference type="ARBA" id="ARBA00022835"/>
    </source>
</evidence>
<dbReference type="FunFam" id="2.40.50.140:FF:000112">
    <property type="entry name" value="Exosome complex component RRP40"/>
    <property type="match status" value="1"/>
</dbReference>
<dbReference type="Pfam" id="PF21262">
    <property type="entry name" value="RRP40_S1"/>
    <property type="match status" value="1"/>
</dbReference>
<dbReference type="Gene3D" id="2.40.50.100">
    <property type="match status" value="1"/>
</dbReference>
<dbReference type="Gene3D" id="3.30.1370.10">
    <property type="entry name" value="K Homology domain, type 1"/>
    <property type="match status" value="1"/>
</dbReference>
<sequence>MPQQNKRKAEEDAADADASNFLEEAQRSVDFLFSSTVVLPGDDITDTLTKTTRRVKLGSGLKQLPDERIVCTNAGVLRYRPANRYWVEFNHKRYIASMDDGVIGIVTDRNAEFYRVNIGAAASATLGSLAFDGATKRNRPSLRLGSLVYARVSKTNPDVEPEITCEAPPSVTKKDWMTGLAIYGELNDGYVFKTSIGLAKSLLHEDCQVLASLGKKLAFEVAVGVNGVVWVNAKTTKNITIISNAIMNSETMSPSEVDAMVSRLVEDADDA</sequence>
<dbReference type="CDD" id="cd05790">
    <property type="entry name" value="S1_Rrp40"/>
    <property type="match status" value="1"/>
</dbReference>
<comment type="caution">
    <text evidence="12">The sequence shown here is derived from an EMBL/GenBank/DDBJ whole genome shotgun (WGS) entry which is preliminary data.</text>
</comment>
<evidence type="ECO:0000256" key="5">
    <source>
        <dbReference type="ARBA" id="ARBA00022552"/>
    </source>
</evidence>
<dbReference type="GO" id="GO:0071034">
    <property type="term" value="P:CUT catabolic process"/>
    <property type="evidence" value="ECO:0007669"/>
    <property type="project" value="TreeGrafter"/>
</dbReference>
<dbReference type="GO" id="GO:0005730">
    <property type="term" value="C:nucleolus"/>
    <property type="evidence" value="ECO:0007669"/>
    <property type="project" value="UniProtKB-SubCell"/>
</dbReference>
<evidence type="ECO:0000256" key="4">
    <source>
        <dbReference type="ARBA" id="ARBA00022490"/>
    </source>
</evidence>
<dbReference type="OrthoDB" id="340500at2759"/>
<dbReference type="InterPro" id="IPR026699">
    <property type="entry name" value="Exosome_RNA_bind1/RRP40/RRP4"/>
</dbReference>
<dbReference type="FunFam" id="2.40.50.100:FF:000073">
    <property type="entry name" value="Putative Exosome complex component RRP40"/>
    <property type="match status" value="1"/>
</dbReference>
<evidence type="ECO:0000256" key="1">
    <source>
        <dbReference type="ARBA" id="ARBA00004496"/>
    </source>
</evidence>
<dbReference type="Proteomes" id="UP000028582">
    <property type="component" value="Unassembled WGS sequence"/>
</dbReference>
<evidence type="ECO:0000259" key="11">
    <source>
        <dbReference type="Pfam" id="PF18311"/>
    </source>
</evidence>
<dbReference type="InterPro" id="IPR041054">
    <property type="entry name" value="Rrp40_N_euk"/>
</dbReference>
<dbReference type="SUPFAM" id="SSF110324">
    <property type="entry name" value="Ribosomal L27 protein-like"/>
    <property type="match status" value="1"/>
</dbReference>
<dbReference type="GO" id="GO:0000177">
    <property type="term" value="C:cytoplasmic exosome (RNase complex)"/>
    <property type="evidence" value="ECO:0007669"/>
    <property type="project" value="TreeGrafter"/>
</dbReference>
<keyword evidence="6" id="KW-0271">Exosome</keyword>
<keyword evidence="4" id="KW-0963">Cytoplasm</keyword>
<dbReference type="GO" id="GO:0010468">
    <property type="term" value="P:regulation of gene expression"/>
    <property type="evidence" value="ECO:0007669"/>
    <property type="project" value="UniProtKB-ARBA"/>
</dbReference>
<comment type="similarity">
    <text evidence="3">Belongs to the RRP40 family.</text>
</comment>
<comment type="subcellular location">
    <subcellularLocation>
        <location evidence="1">Cytoplasm</location>
    </subcellularLocation>
    <subcellularLocation>
        <location evidence="2">Nucleus</location>
        <location evidence="2">Nucleolus</location>
    </subcellularLocation>
</comment>
<dbReference type="AlphaFoldDB" id="A0A080ZJL4"/>
<dbReference type="PANTHER" id="PTHR21321">
    <property type="entry name" value="PNAS-3 RELATED"/>
    <property type="match status" value="1"/>
</dbReference>
<dbReference type="InterPro" id="IPR037319">
    <property type="entry name" value="Rrp40_S1"/>
</dbReference>
<dbReference type="GO" id="GO:0000176">
    <property type="term" value="C:nuclear exosome (RNase complex)"/>
    <property type="evidence" value="ECO:0007669"/>
    <property type="project" value="TreeGrafter"/>
</dbReference>
<feature type="domain" description="Exosome complex exonuclease Rrp40 N-terminal" evidence="11">
    <location>
        <begin position="55"/>
        <end position="93"/>
    </location>
</feature>
<dbReference type="GO" id="GO:0071035">
    <property type="term" value="P:nuclear polyadenylation-dependent rRNA catabolic process"/>
    <property type="evidence" value="ECO:0007669"/>
    <property type="project" value="TreeGrafter"/>
</dbReference>
<dbReference type="FunFam" id="3.30.1370.10:FF:000038">
    <property type="entry name" value="exosome complex component RRP40"/>
    <property type="match status" value="1"/>
</dbReference>
<dbReference type="GO" id="GO:0000467">
    <property type="term" value="P:exonucleolytic trimming to generate mature 3'-end of 5.8S rRNA from tricistronic rRNA transcript (SSU-rRNA, 5.8S rRNA, LSU-rRNA)"/>
    <property type="evidence" value="ECO:0007669"/>
    <property type="project" value="TreeGrafter"/>
</dbReference>
<dbReference type="PANTHER" id="PTHR21321:SF1">
    <property type="entry name" value="EXOSOME COMPLEX COMPONENT RRP40"/>
    <property type="match status" value="1"/>
</dbReference>
<dbReference type="InterPro" id="IPR036612">
    <property type="entry name" value="KH_dom_type_1_sf"/>
</dbReference>
<dbReference type="InterPro" id="IPR012340">
    <property type="entry name" value="NA-bd_OB-fold"/>
</dbReference>
<protein>
    <recommendedName>
        <fullName evidence="9">Ribosomal RNA-processing protein 40</fullName>
    </recommendedName>
</protein>
<evidence type="ECO:0000256" key="9">
    <source>
        <dbReference type="ARBA" id="ARBA00030615"/>
    </source>
</evidence>
<dbReference type="EMBL" id="ANJA01002982">
    <property type="protein sequence ID" value="ETO66825.1"/>
    <property type="molecule type" value="Genomic_DNA"/>
</dbReference>
<name>A0A080ZJL4_PHYNI</name>
<accession>A0A080ZJL4</accession>
<evidence type="ECO:0000313" key="13">
    <source>
        <dbReference type="Proteomes" id="UP000028582"/>
    </source>
</evidence>
<evidence type="ECO:0000256" key="7">
    <source>
        <dbReference type="ARBA" id="ARBA00022884"/>
    </source>
</evidence>
<proteinExistence type="inferred from homology"/>
<organism evidence="12 13">
    <name type="scientific">Phytophthora nicotianae P1976</name>
    <dbReference type="NCBI Taxonomy" id="1317066"/>
    <lineage>
        <taxon>Eukaryota</taxon>
        <taxon>Sar</taxon>
        <taxon>Stramenopiles</taxon>
        <taxon>Oomycota</taxon>
        <taxon>Peronosporomycetes</taxon>
        <taxon>Peronosporales</taxon>
        <taxon>Peronosporaceae</taxon>
        <taxon>Phytophthora</taxon>
    </lineage>
</organism>
<dbReference type="GO" id="GO:0071038">
    <property type="term" value="P:TRAMP-dependent tRNA surveillance pathway"/>
    <property type="evidence" value="ECO:0007669"/>
    <property type="project" value="TreeGrafter"/>
</dbReference>
<dbReference type="Gene3D" id="2.40.50.140">
    <property type="entry name" value="Nucleic acid-binding proteins"/>
    <property type="match status" value="1"/>
</dbReference>
<dbReference type="Pfam" id="PF15985">
    <property type="entry name" value="KH_6"/>
    <property type="match status" value="1"/>
</dbReference>
<dbReference type="InterPro" id="IPR004088">
    <property type="entry name" value="KH_dom_type_1"/>
</dbReference>
<dbReference type="GO" id="GO:0071051">
    <property type="term" value="P:poly(A)-dependent snoRNA 3'-end processing"/>
    <property type="evidence" value="ECO:0007669"/>
    <property type="project" value="TreeGrafter"/>
</dbReference>
<dbReference type="GO" id="GO:0003723">
    <property type="term" value="F:RNA binding"/>
    <property type="evidence" value="ECO:0007669"/>
    <property type="project" value="UniProtKB-KW"/>
</dbReference>
<gene>
    <name evidence="12" type="ORF">F444_16058</name>
</gene>
<dbReference type="Pfam" id="PF18311">
    <property type="entry name" value="Rrp40_N"/>
    <property type="match status" value="1"/>
</dbReference>
<evidence type="ECO:0000256" key="2">
    <source>
        <dbReference type="ARBA" id="ARBA00004604"/>
    </source>
</evidence>
<keyword evidence="7" id="KW-0694">RNA-binding</keyword>
<feature type="domain" description="K Homology" evidence="10">
    <location>
        <begin position="189"/>
        <end position="236"/>
    </location>
</feature>
<dbReference type="SUPFAM" id="SSF50249">
    <property type="entry name" value="Nucleic acid-binding proteins"/>
    <property type="match status" value="1"/>
</dbReference>
<evidence type="ECO:0000313" key="12">
    <source>
        <dbReference type="EMBL" id="ETO66825.1"/>
    </source>
</evidence>
<evidence type="ECO:0000259" key="10">
    <source>
        <dbReference type="Pfam" id="PF15985"/>
    </source>
</evidence>
<keyword evidence="8" id="KW-0539">Nucleus</keyword>
<dbReference type="SUPFAM" id="SSF54791">
    <property type="entry name" value="Eukaryotic type KH-domain (KH-domain type I)"/>
    <property type="match status" value="1"/>
</dbReference>